<gene>
    <name evidence="6" type="ORF">HII30_11090</name>
</gene>
<dbReference type="PANTHER" id="PTHR30055">
    <property type="entry name" value="HTH-TYPE TRANSCRIPTIONAL REGULATOR RUTR"/>
    <property type="match status" value="1"/>
</dbReference>
<dbReference type="Gene3D" id="1.10.357.10">
    <property type="entry name" value="Tetracycline Repressor, domain 2"/>
    <property type="match status" value="1"/>
</dbReference>
<dbReference type="InterPro" id="IPR050109">
    <property type="entry name" value="HTH-type_TetR-like_transc_reg"/>
</dbReference>
<dbReference type="GO" id="GO:0003700">
    <property type="term" value="F:DNA-binding transcription factor activity"/>
    <property type="evidence" value="ECO:0007669"/>
    <property type="project" value="TreeGrafter"/>
</dbReference>
<feature type="DNA-binding region" description="H-T-H motif" evidence="4">
    <location>
        <begin position="37"/>
        <end position="56"/>
    </location>
</feature>
<evidence type="ECO:0000259" key="5">
    <source>
        <dbReference type="PROSITE" id="PS50977"/>
    </source>
</evidence>
<reference evidence="6 7" key="1">
    <citation type="submission" date="2020-04" db="EMBL/GenBank/DDBJ databases">
        <title>Paenibacillus algicola sp. nov., a novel marine bacterium producing alginate lyase.</title>
        <authorList>
            <person name="Huang H."/>
        </authorList>
    </citation>
    <scope>NUCLEOTIDE SEQUENCE [LARGE SCALE GENOMIC DNA]</scope>
    <source>
        <strain evidence="6 7">L7-75</strain>
    </source>
</reference>
<dbReference type="InterPro" id="IPR036271">
    <property type="entry name" value="Tet_transcr_reg_TetR-rel_C_sf"/>
</dbReference>
<protein>
    <submittedName>
        <fullName evidence="6">TetR/AcrR family transcriptional regulator</fullName>
    </submittedName>
</protein>
<evidence type="ECO:0000256" key="2">
    <source>
        <dbReference type="ARBA" id="ARBA00023125"/>
    </source>
</evidence>
<evidence type="ECO:0000313" key="6">
    <source>
        <dbReference type="EMBL" id="NMO96315.1"/>
    </source>
</evidence>
<dbReference type="SUPFAM" id="SSF48498">
    <property type="entry name" value="Tetracyclin repressor-like, C-terminal domain"/>
    <property type="match status" value="1"/>
</dbReference>
<dbReference type="InterPro" id="IPR001647">
    <property type="entry name" value="HTH_TetR"/>
</dbReference>
<organism evidence="6 7">
    <name type="scientific">Paenibacillus lemnae</name>
    <dbReference type="NCBI Taxonomy" id="1330551"/>
    <lineage>
        <taxon>Bacteria</taxon>
        <taxon>Bacillati</taxon>
        <taxon>Bacillota</taxon>
        <taxon>Bacilli</taxon>
        <taxon>Bacillales</taxon>
        <taxon>Paenibacillaceae</taxon>
        <taxon>Paenibacillus</taxon>
    </lineage>
</organism>
<keyword evidence="7" id="KW-1185">Reference proteome</keyword>
<accession>A0A848M6G3</accession>
<dbReference type="SUPFAM" id="SSF46689">
    <property type="entry name" value="Homeodomain-like"/>
    <property type="match status" value="1"/>
</dbReference>
<dbReference type="PROSITE" id="PS50977">
    <property type="entry name" value="HTH_TETR_2"/>
    <property type="match status" value="1"/>
</dbReference>
<dbReference type="PANTHER" id="PTHR30055:SF234">
    <property type="entry name" value="HTH-TYPE TRANSCRIPTIONAL REGULATOR BETI"/>
    <property type="match status" value="1"/>
</dbReference>
<proteinExistence type="predicted"/>
<comment type="caution">
    <text evidence="6">The sequence shown here is derived from an EMBL/GenBank/DDBJ whole genome shotgun (WGS) entry which is preliminary data.</text>
</comment>
<dbReference type="Proteomes" id="UP000565468">
    <property type="component" value="Unassembled WGS sequence"/>
</dbReference>
<evidence type="ECO:0000313" key="7">
    <source>
        <dbReference type="Proteomes" id="UP000565468"/>
    </source>
</evidence>
<name>A0A848M6G3_PAELE</name>
<dbReference type="RefSeq" id="WP_169505101.1">
    <property type="nucleotide sequence ID" value="NZ_JABBPN010000009.1"/>
</dbReference>
<dbReference type="EMBL" id="JABBPN010000009">
    <property type="protein sequence ID" value="NMO96315.1"/>
    <property type="molecule type" value="Genomic_DNA"/>
</dbReference>
<keyword evidence="2 4" id="KW-0238">DNA-binding</keyword>
<keyword evidence="1" id="KW-0805">Transcription regulation</keyword>
<evidence type="ECO:0000256" key="4">
    <source>
        <dbReference type="PROSITE-ProRule" id="PRU00335"/>
    </source>
</evidence>
<sequence>MELSQVPLRELKKAKTRIALYEAFLSIIEKQTFREVMLEDVCRKAEVSKVTFFNLFRKKEDLLLYYMRLWLSRRIIEIRTDQLRGLQAVRHLYRNVAEGFREQPGIMPSLIAFLSEVNMHPAMPELSQPEVLLLFPEHVDQGAESPNMFALFQQCIAEAREDGRLRPDITDQTAVSFLFTTFYGAFLTSQLYASHDVMSFYEGQISLIEQKN</sequence>
<keyword evidence="3" id="KW-0804">Transcription</keyword>
<feature type="domain" description="HTH tetR-type" evidence="5">
    <location>
        <begin position="14"/>
        <end position="74"/>
    </location>
</feature>
<evidence type="ECO:0000256" key="3">
    <source>
        <dbReference type="ARBA" id="ARBA00023163"/>
    </source>
</evidence>
<dbReference type="GO" id="GO:0000976">
    <property type="term" value="F:transcription cis-regulatory region binding"/>
    <property type="evidence" value="ECO:0007669"/>
    <property type="project" value="TreeGrafter"/>
</dbReference>
<dbReference type="AlphaFoldDB" id="A0A848M6G3"/>
<evidence type="ECO:0000256" key="1">
    <source>
        <dbReference type="ARBA" id="ARBA00023015"/>
    </source>
</evidence>
<dbReference type="InterPro" id="IPR009057">
    <property type="entry name" value="Homeodomain-like_sf"/>
</dbReference>